<dbReference type="EMBL" id="CP036261">
    <property type="protein sequence ID" value="QDS91220.1"/>
    <property type="molecule type" value="Genomic_DNA"/>
</dbReference>
<keyword evidence="6" id="KW-1185">Reference proteome</keyword>
<keyword evidence="2" id="KW-0238">DNA-binding</keyword>
<gene>
    <name evidence="5" type="primary">araR_2</name>
    <name evidence="5" type="ORF">EC9_54440</name>
</gene>
<reference evidence="5 6" key="1">
    <citation type="submission" date="2019-02" db="EMBL/GenBank/DDBJ databases">
        <title>Deep-cultivation of Planctomycetes and their phenomic and genomic characterization uncovers novel biology.</title>
        <authorList>
            <person name="Wiegand S."/>
            <person name="Jogler M."/>
            <person name="Boedeker C."/>
            <person name="Pinto D."/>
            <person name="Vollmers J."/>
            <person name="Rivas-Marin E."/>
            <person name="Kohn T."/>
            <person name="Peeters S.H."/>
            <person name="Heuer A."/>
            <person name="Rast P."/>
            <person name="Oberbeckmann S."/>
            <person name="Bunk B."/>
            <person name="Jeske O."/>
            <person name="Meyerdierks A."/>
            <person name="Storesund J.E."/>
            <person name="Kallscheuer N."/>
            <person name="Luecker S."/>
            <person name="Lage O.M."/>
            <person name="Pohl T."/>
            <person name="Merkel B.J."/>
            <person name="Hornburger P."/>
            <person name="Mueller R.-W."/>
            <person name="Bruemmer F."/>
            <person name="Labrenz M."/>
            <person name="Spormann A.M."/>
            <person name="Op den Camp H."/>
            <person name="Overmann J."/>
            <person name="Amann R."/>
            <person name="Jetten M.S.M."/>
            <person name="Mascher T."/>
            <person name="Medema M.H."/>
            <person name="Devos D.P."/>
            <person name="Kaster A.-K."/>
            <person name="Ovreas L."/>
            <person name="Rohde M."/>
            <person name="Galperin M.Y."/>
            <person name="Jogler C."/>
        </authorList>
    </citation>
    <scope>NUCLEOTIDE SEQUENCE [LARGE SCALE GENOMIC DNA]</scope>
    <source>
        <strain evidence="5 6">EC9</strain>
    </source>
</reference>
<dbReference type="InterPro" id="IPR036388">
    <property type="entry name" value="WH-like_DNA-bd_sf"/>
</dbReference>
<accession>A0A517M8L6</accession>
<dbReference type="InterPro" id="IPR028082">
    <property type="entry name" value="Peripla_BP_I"/>
</dbReference>
<dbReference type="OrthoDB" id="9772505at2"/>
<evidence type="ECO:0000259" key="4">
    <source>
        <dbReference type="PROSITE" id="PS50949"/>
    </source>
</evidence>
<dbReference type="PRINTS" id="PR00035">
    <property type="entry name" value="HTHGNTR"/>
</dbReference>
<dbReference type="SUPFAM" id="SSF46785">
    <property type="entry name" value="Winged helix' DNA-binding domain"/>
    <property type="match status" value="1"/>
</dbReference>
<evidence type="ECO:0000313" key="5">
    <source>
        <dbReference type="EMBL" id="QDS91220.1"/>
    </source>
</evidence>
<dbReference type="CDD" id="cd06267">
    <property type="entry name" value="PBP1_LacI_sugar_binding-like"/>
    <property type="match status" value="1"/>
</dbReference>
<proteinExistence type="predicted"/>
<dbReference type="GO" id="GO:0000976">
    <property type="term" value="F:transcription cis-regulatory region binding"/>
    <property type="evidence" value="ECO:0007669"/>
    <property type="project" value="TreeGrafter"/>
</dbReference>
<sequence>MLCRHSENVRGIVADTKYRQIADELLADITAGRFQPTGRLPSETQLVRRFDVSRPTAARALRELQNQGLIERRAGSGTFVRQQAAVVEEGQRVIGLLAPEIGSTEILEVICGDIARLARLHDCALLWGREGVHPNVNEAFADPTNAQSVTVGADPIEASRQLCDAFIQRGVPGVFFVPLEHHPDSQNLNFRITDRLRQAGIAVVLVDRDIHPFPQRSEFDLVGIDNFAAGFTAASHLLKLGCNGLLFLAPPQTAPTIAQRIAGAREAVISQEPSARPLQVARFEPDDVDEIEKLIARFRLVADASAADARDPLDAIICSNDRVAATLMQTLAKLGIEVPRDIRLIGFDDVKYAQLLTVPLTTIRQPCRDIAMVAFRSMLDCIEKVVVPPRQYLLASQLIVRESCGAYMKPQPM</sequence>
<dbReference type="Gene3D" id="3.40.50.2300">
    <property type="match status" value="2"/>
</dbReference>
<dbReference type="SUPFAM" id="SSF53822">
    <property type="entry name" value="Periplasmic binding protein-like I"/>
    <property type="match status" value="1"/>
</dbReference>
<dbReference type="PROSITE" id="PS50949">
    <property type="entry name" value="HTH_GNTR"/>
    <property type="match status" value="1"/>
</dbReference>
<dbReference type="CDD" id="cd07377">
    <property type="entry name" value="WHTH_GntR"/>
    <property type="match status" value="1"/>
</dbReference>
<dbReference type="Proteomes" id="UP000319557">
    <property type="component" value="Chromosome"/>
</dbReference>
<evidence type="ECO:0000256" key="2">
    <source>
        <dbReference type="ARBA" id="ARBA00023125"/>
    </source>
</evidence>
<evidence type="ECO:0000313" key="6">
    <source>
        <dbReference type="Proteomes" id="UP000319557"/>
    </source>
</evidence>
<dbReference type="InterPro" id="IPR046335">
    <property type="entry name" value="LacI/GalR-like_sensor"/>
</dbReference>
<evidence type="ECO:0000256" key="3">
    <source>
        <dbReference type="ARBA" id="ARBA00023163"/>
    </source>
</evidence>
<evidence type="ECO:0000256" key="1">
    <source>
        <dbReference type="ARBA" id="ARBA00023015"/>
    </source>
</evidence>
<dbReference type="KEGG" id="ruv:EC9_54440"/>
<dbReference type="PANTHER" id="PTHR30146">
    <property type="entry name" value="LACI-RELATED TRANSCRIPTIONAL REPRESSOR"/>
    <property type="match status" value="1"/>
</dbReference>
<keyword evidence="1" id="KW-0805">Transcription regulation</keyword>
<dbReference type="Gene3D" id="1.10.10.10">
    <property type="entry name" value="Winged helix-like DNA-binding domain superfamily/Winged helix DNA-binding domain"/>
    <property type="match status" value="1"/>
</dbReference>
<dbReference type="SMART" id="SM00345">
    <property type="entry name" value="HTH_GNTR"/>
    <property type="match status" value="1"/>
</dbReference>
<dbReference type="AlphaFoldDB" id="A0A517M8L6"/>
<dbReference type="PANTHER" id="PTHR30146:SF109">
    <property type="entry name" value="HTH-TYPE TRANSCRIPTIONAL REGULATOR GALS"/>
    <property type="match status" value="1"/>
</dbReference>
<organism evidence="5 6">
    <name type="scientific">Rosistilla ulvae</name>
    <dbReference type="NCBI Taxonomy" id="1930277"/>
    <lineage>
        <taxon>Bacteria</taxon>
        <taxon>Pseudomonadati</taxon>
        <taxon>Planctomycetota</taxon>
        <taxon>Planctomycetia</taxon>
        <taxon>Pirellulales</taxon>
        <taxon>Pirellulaceae</taxon>
        <taxon>Rosistilla</taxon>
    </lineage>
</organism>
<dbReference type="InterPro" id="IPR036390">
    <property type="entry name" value="WH_DNA-bd_sf"/>
</dbReference>
<dbReference type="Pfam" id="PF00392">
    <property type="entry name" value="GntR"/>
    <property type="match status" value="1"/>
</dbReference>
<name>A0A517M8L6_9BACT</name>
<dbReference type="GO" id="GO:0003700">
    <property type="term" value="F:DNA-binding transcription factor activity"/>
    <property type="evidence" value="ECO:0007669"/>
    <property type="project" value="InterPro"/>
</dbReference>
<dbReference type="InterPro" id="IPR000524">
    <property type="entry name" value="Tscrpt_reg_HTH_GntR"/>
</dbReference>
<dbReference type="Pfam" id="PF13377">
    <property type="entry name" value="Peripla_BP_3"/>
    <property type="match status" value="1"/>
</dbReference>
<protein>
    <submittedName>
        <fullName evidence="5">Arabinose metabolism transcriptional repressor</fullName>
    </submittedName>
</protein>
<feature type="domain" description="HTH gntR-type" evidence="4">
    <location>
        <begin position="15"/>
        <end position="83"/>
    </location>
</feature>
<keyword evidence="3" id="KW-0804">Transcription</keyword>